<evidence type="ECO:0000256" key="6">
    <source>
        <dbReference type="SAM" id="SignalP"/>
    </source>
</evidence>
<reference evidence="7 8" key="1">
    <citation type="submission" date="2019-11" db="EMBL/GenBank/DDBJ databases">
        <authorList>
            <person name="Yuan L."/>
        </authorList>
    </citation>
    <scope>NUCLEOTIDE SEQUENCE [LARGE SCALE GENOMIC DNA]</scope>
    <source>
        <strain evidence="7 8">TRM43335</strain>
    </source>
</reference>
<dbReference type="AlphaFoldDB" id="A0A6G2BJV5"/>
<dbReference type="InterPro" id="IPR027273">
    <property type="entry name" value="Neocarzinostatin-like"/>
</dbReference>
<keyword evidence="5" id="KW-1015">Disulfide bond</keyword>
<dbReference type="PROSITE" id="PS00430">
    <property type="entry name" value="TONB_DEPENDENT_REC_1"/>
    <property type="match status" value="1"/>
</dbReference>
<evidence type="ECO:0000256" key="4">
    <source>
        <dbReference type="ARBA" id="ARBA00023125"/>
    </source>
</evidence>
<keyword evidence="2" id="KW-0929">Antimicrobial</keyword>
<dbReference type="GO" id="GO:0003677">
    <property type="term" value="F:DNA binding"/>
    <property type="evidence" value="ECO:0007669"/>
    <property type="project" value="UniProtKB-KW"/>
</dbReference>
<dbReference type="Proteomes" id="UP000473014">
    <property type="component" value="Unassembled WGS sequence"/>
</dbReference>
<evidence type="ECO:0000313" key="7">
    <source>
        <dbReference type="EMBL" id="MTE22530.1"/>
    </source>
</evidence>
<dbReference type="Pfam" id="PF00960">
    <property type="entry name" value="Neocarzinostat"/>
    <property type="match status" value="1"/>
</dbReference>
<evidence type="ECO:0000313" key="8">
    <source>
        <dbReference type="Proteomes" id="UP000473014"/>
    </source>
</evidence>
<evidence type="ECO:0000256" key="3">
    <source>
        <dbReference type="ARBA" id="ARBA00023022"/>
    </source>
</evidence>
<accession>A0A6G2BJV5</accession>
<keyword evidence="8" id="KW-1185">Reference proteome</keyword>
<dbReference type="EMBL" id="WIXO01000002">
    <property type="protein sequence ID" value="MTE22530.1"/>
    <property type="molecule type" value="Genomic_DNA"/>
</dbReference>
<dbReference type="InterPro" id="IPR010916">
    <property type="entry name" value="TonB_box_CS"/>
</dbReference>
<organism evidence="7 8">
    <name type="scientific">Streptomyces taklimakanensis</name>
    <dbReference type="NCBI Taxonomy" id="2569853"/>
    <lineage>
        <taxon>Bacteria</taxon>
        <taxon>Bacillati</taxon>
        <taxon>Actinomycetota</taxon>
        <taxon>Actinomycetes</taxon>
        <taxon>Kitasatosporales</taxon>
        <taxon>Streptomycetaceae</taxon>
        <taxon>Streptomyces</taxon>
    </lineage>
</organism>
<comment type="caution">
    <text evidence="7">The sequence shown here is derived from an EMBL/GenBank/DDBJ whole genome shotgun (WGS) entry which is preliminary data.</text>
</comment>
<sequence length="147" mass="14279">MTTKSKFGSLARAGAAVALAAGLTAAFQPAAVAATPAVTVTPATGLADGDTVTVKGTGLTPGVVYHVAQCELVTSGSYGCDPTTVVDVTADAQGEVTAQITVHRTFEAVKGADGTPSGTVDCSVSACQVGLGDDFGQGGGGQQITFG</sequence>
<dbReference type="GO" id="GO:0042742">
    <property type="term" value="P:defense response to bacterium"/>
    <property type="evidence" value="ECO:0007669"/>
    <property type="project" value="UniProtKB-KW"/>
</dbReference>
<keyword evidence="3" id="KW-0044">Antibiotic</keyword>
<feature type="signal peptide" evidence="6">
    <location>
        <begin position="1"/>
        <end position="20"/>
    </location>
</feature>
<dbReference type="Gene3D" id="2.60.40.230">
    <property type="entry name" value="Neocarzinostatin-like"/>
    <property type="match status" value="1"/>
</dbReference>
<evidence type="ECO:0000256" key="5">
    <source>
        <dbReference type="ARBA" id="ARBA00023157"/>
    </source>
</evidence>
<dbReference type="RefSeq" id="WP_155074247.1">
    <property type="nucleotide sequence ID" value="NZ_WIXO01000002.1"/>
</dbReference>
<gene>
    <name evidence="7" type="ORF">F0L17_26225</name>
</gene>
<dbReference type="PRINTS" id="PR01885">
    <property type="entry name" value="MACROMOMYCIN"/>
</dbReference>
<comment type="similarity">
    <text evidence="1">Belongs to the neocarzinostatin family.</text>
</comment>
<dbReference type="SUPFAM" id="SSF49319">
    <property type="entry name" value="Actinoxanthin-like"/>
    <property type="match status" value="1"/>
</dbReference>
<protein>
    <submittedName>
        <fullName evidence="7">Macromomycin</fullName>
    </submittedName>
</protein>
<evidence type="ECO:0000256" key="2">
    <source>
        <dbReference type="ARBA" id="ARBA00022529"/>
    </source>
</evidence>
<dbReference type="NCBIfam" id="NF040680">
    <property type="entry name" value="chromo_anti"/>
    <property type="match status" value="1"/>
</dbReference>
<proteinExistence type="inferred from homology"/>
<evidence type="ECO:0000256" key="1">
    <source>
        <dbReference type="ARBA" id="ARBA00010648"/>
    </source>
</evidence>
<feature type="chain" id="PRO_5039150200" evidence="6">
    <location>
        <begin position="21"/>
        <end position="147"/>
    </location>
</feature>
<dbReference type="InterPro" id="IPR002186">
    <property type="entry name" value="Neocarzinostatin_fam"/>
</dbReference>
<name>A0A6G2BJV5_9ACTN</name>
<dbReference type="OrthoDB" id="3389735at2"/>
<keyword evidence="4" id="KW-0238">DNA-binding</keyword>
<keyword evidence="6" id="KW-0732">Signal</keyword>